<proteinExistence type="predicted"/>
<reference evidence="1 2" key="3">
    <citation type="journal article" date="2022" name="Microbiol. Spectr.">
        <title>Folding features and dynamics of 3D genome architecture in plant fungal pathogens.</title>
        <authorList>
            <person name="Xia C."/>
        </authorList>
    </citation>
    <scope>NUCLEOTIDE SEQUENCE [LARGE SCALE GENOMIC DNA]</scope>
    <source>
        <strain evidence="1 2">93-210</strain>
    </source>
</reference>
<accession>A0ACC0DPK6</accession>
<dbReference type="Proteomes" id="UP001060170">
    <property type="component" value="Chromosome 17"/>
</dbReference>
<sequence length="1156" mass="121551">MLLYMVSASTDSLAAEIVDNHQTEMKKNNDSAKGYVEVPDPYRTKTRDGRTILCFACGLGGSAVKRLRIIGCDACDANFHLDCLDPPLVTLPSCSSKWVCPLHMDKTLPCRQAPKEASVIPIDTLNTPNNGDINVLVTPQNRTKAKQVEEIIINRVKYHVPENIIILDFWAKLGKGHESLNTALLDPPPARDNLLAALTNQASTSATPSLKNSSLAPTTNASREDVVPRPSSTDSVTHSSSLLPRPSSSTIVPTTHPDLSCLLQAAQQINEVPAPQTTEGLALLGNAASLQTPVTSNPRRSHKKKTNVAAPRTRTRGSARLSKSASTPSEVPDIQTPHEQNIPPEQSEPSSKALPDTPSTVTGHIDMPLPSNDTSVSSNKLLLPLPIPPAPSIRTRKRKKRVAAPASSLTAPIDQTQIATTSSTVQTDTPDIAHCPQLVNSATVANAVPPQTLNITQSAQPHPPKPHSSISSYVARHDDATRDPLLFSSIPAVNSAPSNTPHADQSAPLDNPRPELPISREATTSDQHSHVDRPLGCTFAHVLGSYPAHSSPSGGRPTPAQATETLPFASHNPATSNSKQKTALGQFTQSTLAPENPSVTSVSHISPDLQGIDAERSETSSVARPLRKKARRSTNNSLSQSTNSTPLSKAAELQTVLPSLPAVSQPLQGTLNVSQSSSRALISSTGEVTVNRAEFPSATNTSQSSSRAGDALSGTAMVNRVDVPGRTTINRGQKSTKAPSNKMATPSLTSMTTGPNAAESTIATAVPPNHRDPAIHQLHCMSSSASSITPLSATIGLPQTTKNTLSGTVSASSVQPPATSSNTARHSLPPGVAPTNKTKRKKSVKNSSIPPSSAYKQTADKAQSHASEKFALIASQDNAFGTTTFTLDPRLAAPANTEILQAYKPSGLGEGPANSSAKISISLARYENDQSKTLVSAASTKPPRKKVKRKSAPANGSTHPTVGAASLPRAPPPNENPISPYAPQLSQSTLRPAAPTFVPHPQNPMTHVPQHLRGSPHVAHPHSFPFVHHPQHSPTAFNTAAAQQPYVPHPQHQAPGPKSAAPSILNGRTLTHEGSGSQGQSRRGSLTVHGSSPPLATTSASPVAPLIDETKFATAVGSRPSSAVGNPASNQSLDGVFIPLPLTKPVKATPDPSSWK</sequence>
<name>A0ACC0DPK6_9BASI</name>
<keyword evidence="2" id="KW-1185">Reference proteome</keyword>
<dbReference type="EMBL" id="CM045881">
    <property type="protein sequence ID" value="KAI7936768.1"/>
    <property type="molecule type" value="Genomic_DNA"/>
</dbReference>
<comment type="caution">
    <text evidence="1">The sequence shown here is derived from an EMBL/GenBank/DDBJ whole genome shotgun (WGS) entry which is preliminary data.</text>
</comment>
<reference evidence="2" key="1">
    <citation type="journal article" date="2018" name="BMC Genomics">
        <title>Genomic insights into host adaptation between the wheat stripe rust pathogen (Puccinia striiformis f. sp. tritici) and the barley stripe rust pathogen (Puccinia striiformis f. sp. hordei).</title>
        <authorList>
            <person name="Xia C."/>
            <person name="Wang M."/>
            <person name="Yin C."/>
            <person name="Cornejo O.E."/>
            <person name="Hulbert S.H."/>
            <person name="Chen X."/>
        </authorList>
    </citation>
    <scope>NUCLEOTIDE SEQUENCE [LARGE SCALE GENOMIC DNA]</scope>
    <source>
        <strain evidence="2">93-210</strain>
    </source>
</reference>
<gene>
    <name evidence="1" type="ORF">MJO28_015667</name>
</gene>
<reference evidence="2" key="2">
    <citation type="journal article" date="2018" name="Mol. Plant Microbe Interact.">
        <title>Genome sequence resources for the wheat stripe rust pathogen (Puccinia striiformis f. sp. tritici) and the barley stripe rust pathogen (Puccinia striiformis f. sp. hordei).</title>
        <authorList>
            <person name="Xia C."/>
            <person name="Wang M."/>
            <person name="Yin C."/>
            <person name="Cornejo O.E."/>
            <person name="Hulbert S.H."/>
            <person name="Chen X."/>
        </authorList>
    </citation>
    <scope>NUCLEOTIDE SEQUENCE [LARGE SCALE GENOMIC DNA]</scope>
    <source>
        <strain evidence="2">93-210</strain>
    </source>
</reference>
<protein>
    <submittedName>
        <fullName evidence="1">Uncharacterized protein</fullName>
    </submittedName>
</protein>
<organism evidence="1 2">
    <name type="scientific">Puccinia striiformis f. sp. tritici</name>
    <dbReference type="NCBI Taxonomy" id="168172"/>
    <lineage>
        <taxon>Eukaryota</taxon>
        <taxon>Fungi</taxon>
        <taxon>Dikarya</taxon>
        <taxon>Basidiomycota</taxon>
        <taxon>Pucciniomycotina</taxon>
        <taxon>Pucciniomycetes</taxon>
        <taxon>Pucciniales</taxon>
        <taxon>Pucciniaceae</taxon>
        <taxon>Puccinia</taxon>
    </lineage>
</organism>
<evidence type="ECO:0000313" key="2">
    <source>
        <dbReference type="Proteomes" id="UP001060170"/>
    </source>
</evidence>
<evidence type="ECO:0000313" key="1">
    <source>
        <dbReference type="EMBL" id="KAI7936768.1"/>
    </source>
</evidence>